<dbReference type="InterPro" id="IPR021414">
    <property type="entry name" value="DUF3054"/>
</dbReference>
<dbReference type="Pfam" id="PF11255">
    <property type="entry name" value="DUF3054"/>
    <property type="match status" value="1"/>
</dbReference>
<accession>A0ABP0TWD9</accession>
<keyword evidence="1" id="KW-0472">Membrane</keyword>
<evidence type="ECO:0000313" key="3">
    <source>
        <dbReference type="Proteomes" id="UP001497512"/>
    </source>
</evidence>
<dbReference type="Proteomes" id="UP001497512">
    <property type="component" value="Chromosome 15"/>
</dbReference>
<name>A0ABP0TWD9_9BRYO</name>
<keyword evidence="1" id="KW-0812">Transmembrane</keyword>
<proteinExistence type="predicted"/>
<keyword evidence="1" id="KW-1133">Transmembrane helix</keyword>
<dbReference type="EMBL" id="OZ019907">
    <property type="protein sequence ID" value="CAK9206549.1"/>
    <property type="molecule type" value="Genomic_DNA"/>
</dbReference>
<evidence type="ECO:0000256" key="1">
    <source>
        <dbReference type="SAM" id="Phobius"/>
    </source>
</evidence>
<keyword evidence="3" id="KW-1185">Reference proteome</keyword>
<feature type="transmembrane region" description="Helical" evidence="1">
    <location>
        <begin position="209"/>
        <end position="233"/>
    </location>
</feature>
<feature type="transmembrane region" description="Helical" evidence="1">
    <location>
        <begin position="179"/>
        <end position="197"/>
    </location>
</feature>
<gene>
    <name evidence="2" type="ORF">CSSPTR1EN2_LOCUS8404</name>
</gene>
<feature type="transmembrane region" description="Helical" evidence="1">
    <location>
        <begin position="151"/>
        <end position="167"/>
    </location>
</feature>
<sequence>MASVSTPNQCTLQPCGVTLGSSLNRRSIHTTRLRSIPLMRPCGVIRVRAVAEGEPKPVIRRKRTAPYPSPDAAPKPEVDEIVPTVMVEDDGVSVEGVAKVDREGPSARPSWGRVGLLAGGDVVALLSFAVIGRFSHGITTLDWDVVRTADPFIAGWLLGSYFLGGFGPEGQGLNGVPSAALAAIKSWAVGIPLGLVVRGLATGHVPPQPFILVSLGSLFFLMVGWRTVFTLVFPNDDNSLQKRTGNRQGGVFEFFELLTSLVRRW</sequence>
<protein>
    <submittedName>
        <fullName evidence="2">Uncharacterized protein</fullName>
    </submittedName>
</protein>
<dbReference type="PANTHER" id="PTHR35283:SF3">
    <property type="entry name" value="T12C22.21 PROTEIN"/>
    <property type="match status" value="1"/>
</dbReference>
<feature type="transmembrane region" description="Helical" evidence="1">
    <location>
        <begin position="111"/>
        <end position="131"/>
    </location>
</feature>
<organism evidence="2 3">
    <name type="scientific">Sphagnum troendelagicum</name>
    <dbReference type="NCBI Taxonomy" id="128251"/>
    <lineage>
        <taxon>Eukaryota</taxon>
        <taxon>Viridiplantae</taxon>
        <taxon>Streptophyta</taxon>
        <taxon>Embryophyta</taxon>
        <taxon>Bryophyta</taxon>
        <taxon>Sphagnophytina</taxon>
        <taxon>Sphagnopsida</taxon>
        <taxon>Sphagnales</taxon>
        <taxon>Sphagnaceae</taxon>
        <taxon>Sphagnum</taxon>
    </lineage>
</organism>
<reference evidence="2" key="1">
    <citation type="submission" date="2024-02" db="EMBL/GenBank/DDBJ databases">
        <authorList>
            <consortium name="ELIXIR-Norway"/>
            <consortium name="Elixir Norway"/>
        </authorList>
    </citation>
    <scope>NUCLEOTIDE SEQUENCE</scope>
</reference>
<evidence type="ECO:0000313" key="2">
    <source>
        <dbReference type="EMBL" id="CAK9206549.1"/>
    </source>
</evidence>
<dbReference type="PANTHER" id="PTHR35283">
    <property type="entry name" value="T12C22.21 PROTEIN"/>
    <property type="match status" value="1"/>
</dbReference>